<comment type="subcellular location">
    <subcellularLocation>
        <location evidence="1">Bacterial flagellum</location>
    </subcellularLocation>
</comment>
<feature type="domain" description="Flagellin C-terminal" evidence="6">
    <location>
        <begin position="239"/>
        <end position="321"/>
    </location>
</feature>
<dbReference type="InterPro" id="IPR001029">
    <property type="entry name" value="Flagellin_N"/>
</dbReference>
<keyword evidence="7" id="KW-0966">Cell projection</keyword>
<dbReference type="STRING" id="1121429.SAMN02745133_02416"/>
<sequence>MLRVSNTLLANNMCRYIQNNLQRSAKTQEHSATGKTINRPSDNPSEISHLMAINATLMGNEQYLRNIQDGLGYLNQSDTALDTVGKTLQDAKVLALQGANDTLTQEDRQAIAEQIDKQIDALVDLANSSLGGKYLFAGTQNGMPPFMRKDDKIYYRGNTDLVQREILFGSSYAVVAPGVEDAGSANNGVFGKLTANTIEDPPGSGQIWTEVSGGPLDVLKNLRDQLRAGDTAGINAALGQLDTAHDEILTHRVAVGARTRHLEAVQEQLADQETKLKERLVDIQGADIAKLTIEAAENQLVHQASLMTAANLLNVSLLQYLK</sequence>
<dbReference type="EMBL" id="FQUY01000019">
    <property type="protein sequence ID" value="SHF34977.1"/>
    <property type="molecule type" value="Genomic_DNA"/>
</dbReference>
<evidence type="ECO:0000256" key="3">
    <source>
        <dbReference type="ARBA" id="ARBA00023143"/>
    </source>
</evidence>
<dbReference type="RefSeq" id="WP_073239638.1">
    <property type="nucleotide sequence ID" value="NZ_FQUY01000019.1"/>
</dbReference>
<dbReference type="InterPro" id="IPR013384">
    <property type="entry name" value="Flagell_FlgL"/>
</dbReference>
<evidence type="ECO:0000256" key="2">
    <source>
        <dbReference type="ARBA" id="ARBA00005709"/>
    </source>
</evidence>
<dbReference type="AlphaFoldDB" id="A0A1M5AY20"/>
<dbReference type="SUPFAM" id="SSF64518">
    <property type="entry name" value="Phase 1 flagellin"/>
    <property type="match status" value="1"/>
</dbReference>
<gene>
    <name evidence="7" type="ORF">SAMN02745133_02416</name>
</gene>
<comment type="similarity">
    <text evidence="2">Belongs to the bacterial flagellin family.</text>
</comment>
<feature type="domain" description="Flagellin N-terminal" evidence="5">
    <location>
        <begin position="4"/>
        <end position="140"/>
    </location>
</feature>
<keyword evidence="7" id="KW-0282">Flagellum</keyword>
<dbReference type="PANTHER" id="PTHR42792:SF1">
    <property type="entry name" value="FLAGELLAR HOOK-ASSOCIATED PROTEIN 3"/>
    <property type="match status" value="1"/>
</dbReference>
<keyword evidence="3" id="KW-0975">Bacterial flagellum</keyword>
<dbReference type="InterPro" id="IPR046358">
    <property type="entry name" value="Flagellin_C"/>
</dbReference>
<dbReference type="OrthoDB" id="9758307at2"/>
<keyword evidence="8" id="KW-1185">Reference proteome</keyword>
<dbReference type="InterPro" id="IPR001492">
    <property type="entry name" value="Flagellin"/>
</dbReference>
<dbReference type="PANTHER" id="PTHR42792">
    <property type="entry name" value="FLAGELLIN"/>
    <property type="match status" value="1"/>
</dbReference>
<dbReference type="Proteomes" id="UP000184148">
    <property type="component" value="Unassembled WGS sequence"/>
</dbReference>
<evidence type="ECO:0000313" key="7">
    <source>
        <dbReference type="EMBL" id="SHF34977.1"/>
    </source>
</evidence>
<evidence type="ECO:0000259" key="6">
    <source>
        <dbReference type="Pfam" id="PF00700"/>
    </source>
</evidence>
<accession>A0A1M5AY20</accession>
<evidence type="ECO:0000256" key="4">
    <source>
        <dbReference type="SAM" id="MobiDB-lite"/>
    </source>
</evidence>
<dbReference type="Pfam" id="PF00700">
    <property type="entry name" value="Flagellin_C"/>
    <property type="match status" value="1"/>
</dbReference>
<dbReference type="Pfam" id="PF00669">
    <property type="entry name" value="Flagellin_N"/>
    <property type="match status" value="1"/>
</dbReference>
<organism evidence="7 8">
    <name type="scientific">Desulforamulus putei DSM 12395</name>
    <dbReference type="NCBI Taxonomy" id="1121429"/>
    <lineage>
        <taxon>Bacteria</taxon>
        <taxon>Bacillati</taxon>
        <taxon>Bacillota</taxon>
        <taxon>Clostridia</taxon>
        <taxon>Eubacteriales</taxon>
        <taxon>Peptococcaceae</taxon>
        <taxon>Desulforamulus</taxon>
    </lineage>
</organism>
<keyword evidence="7" id="KW-0969">Cilium</keyword>
<dbReference type="GO" id="GO:0009424">
    <property type="term" value="C:bacterial-type flagellum hook"/>
    <property type="evidence" value="ECO:0007669"/>
    <property type="project" value="InterPro"/>
</dbReference>
<name>A0A1M5AY20_9FIRM</name>
<dbReference type="NCBIfam" id="TIGR02550">
    <property type="entry name" value="flagell_flgL"/>
    <property type="match status" value="1"/>
</dbReference>
<dbReference type="Gene3D" id="1.20.1330.10">
    <property type="entry name" value="f41 fragment of flagellin, N-terminal domain"/>
    <property type="match status" value="1"/>
</dbReference>
<feature type="region of interest" description="Disordered" evidence="4">
    <location>
        <begin position="24"/>
        <end position="44"/>
    </location>
</feature>
<evidence type="ECO:0000256" key="1">
    <source>
        <dbReference type="ARBA" id="ARBA00004365"/>
    </source>
</evidence>
<evidence type="ECO:0000259" key="5">
    <source>
        <dbReference type="Pfam" id="PF00669"/>
    </source>
</evidence>
<proteinExistence type="inferred from homology"/>
<dbReference type="GO" id="GO:0005198">
    <property type="term" value="F:structural molecule activity"/>
    <property type="evidence" value="ECO:0007669"/>
    <property type="project" value="InterPro"/>
</dbReference>
<reference evidence="8" key="1">
    <citation type="submission" date="2016-11" db="EMBL/GenBank/DDBJ databases">
        <authorList>
            <person name="Varghese N."/>
            <person name="Submissions S."/>
        </authorList>
    </citation>
    <scope>NUCLEOTIDE SEQUENCE [LARGE SCALE GENOMIC DNA]</scope>
    <source>
        <strain evidence="8">DSM 12395</strain>
    </source>
</reference>
<protein>
    <submittedName>
        <fullName evidence="7">Flagellar hook-associated protein 3 FlgL</fullName>
    </submittedName>
</protein>
<dbReference type="GO" id="GO:0071973">
    <property type="term" value="P:bacterial-type flagellum-dependent cell motility"/>
    <property type="evidence" value="ECO:0007669"/>
    <property type="project" value="InterPro"/>
</dbReference>
<evidence type="ECO:0000313" key="8">
    <source>
        <dbReference type="Proteomes" id="UP000184148"/>
    </source>
</evidence>